<comment type="similarity">
    <text evidence="2">Belongs to the DsbB family. BdbC subfamily.</text>
</comment>
<evidence type="ECO:0000256" key="11">
    <source>
        <dbReference type="ARBA" id="ARBA00023284"/>
    </source>
</evidence>
<evidence type="ECO:0000313" key="14">
    <source>
        <dbReference type="Proteomes" id="UP000249590"/>
    </source>
</evidence>
<evidence type="ECO:0000256" key="1">
    <source>
        <dbReference type="ARBA" id="ARBA00004141"/>
    </source>
</evidence>
<feature type="transmembrane region" description="Helical" evidence="12">
    <location>
        <begin position="71"/>
        <end position="91"/>
    </location>
</feature>
<keyword evidence="11" id="KW-0676">Redox-active center</keyword>
<name>A0A8B2NNX1_9HYPH</name>
<evidence type="ECO:0000256" key="10">
    <source>
        <dbReference type="ARBA" id="ARBA00023186"/>
    </source>
</evidence>
<dbReference type="PANTHER" id="PTHR43469">
    <property type="entry name" value="DISULFIDE FORMATION PROTEIN-RELATED"/>
    <property type="match status" value="1"/>
</dbReference>
<feature type="transmembrane region" description="Helical" evidence="12">
    <location>
        <begin position="111"/>
        <end position="136"/>
    </location>
</feature>
<dbReference type="GO" id="GO:0016020">
    <property type="term" value="C:membrane"/>
    <property type="evidence" value="ECO:0007669"/>
    <property type="project" value="UniProtKB-SubCell"/>
</dbReference>
<evidence type="ECO:0000256" key="2">
    <source>
        <dbReference type="ARBA" id="ARBA00007602"/>
    </source>
</evidence>
<sequence length="141" mass="15020">MTPRLLKEGALAAAWLMALFASLAVLFVGEVMGQQPCVLCWFQRAFMFPLAIVLGLGLWTRDRTVGRYGVLLALMGGAIALWHVGLYFGFLPEKIQPCEATGPSCTDADQLVLGLPIPALSLLAFALIGALSAISLREASA</sequence>
<evidence type="ECO:0000256" key="9">
    <source>
        <dbReference type="ARBA" id="ARBA00023157"/>
    </source>
</evidence>
<dbReference type="Gene3D" id="1.20.1550.10">
    <property type="entry name" value="DsbB-like"/>
    <property type="match status" value="1"/>
</dbReference>
<comment type="subcellular location">
    <subcellularLocation>
        <location evidence="1">Membrane</location>
        <topology evidence="1">Multi-pass membrane protein</topology>
    </subcellularLocation>
</comment>
<dbReference type="EMBL" id="QHHQ01000014">
    <property type="protein sequence ID" value="RAH96269.1"/>
    <property type="molecule type" value="Genomic_DNA"/>
</dbReference>
<keyword evidence="3" id="KW-0813">Transport</keyword>
<dbReference type="InterPro" id="IPR012187">
    <property type="entry name" value="Disulphide_bond_form_BdbC"/>
</dbReference>
<dbReference type="PANTHER" id="PTHR43469:SF1">
    <property type="entry name" value="SPBETA PROPHAGE-DERIVED DISULFIDE BOND FORMATION PROTEIN B"/>
    <property type="match status" value="1"/>
</dbReference>
<keyword evidence="4 12" id="KW-0812">Transmembrane</keyword>
<dbReference type="RefSeq" id="WP_083551952.1">
    <property type="nucleotide sequence ID" value="NZ_QHHQ01000014.1"/>
</dbReference>
<evidence type="ECO:0000256" key="12">
    <source>
        <dbReference type="SAM" id="Phobius"/>
    </source>
</evidence>
<keyword evidence="8 12" id="KW-0472">Membrane</keyword>
<protein>
    <submittedName>
        <fullName evidence="13">Disulfide bond formation protein B</fullName>
    </submittedName>
</protein>
<dbReference type="GO" id="GO:0015035">
    <property type="term" value="F:protein-disulfide reductase activity"/>
    <property type="evidence" value="ECO:0007669"/>
    <property type="project" value="InterPro"/>
</dbReference>
<evidence type="ECO:0000256" key="6">
    <source>
        <dbReference type="ARBA" id="ARBA00022989"/>
    </source>
</evidence>
<dbReference type="Proteomes" id="UP000249590">
    <property type="component" value="Unassembled WGS sequence"/>
</dbReference>
<evidence type="ECO:0000256" key="3">
    <source>
        <dbReference type="ARBA" id="ARBA00022448"/>
    </source>
</evidence>
<dbReference type="InterPro" id="IPR023380">
    <property type="entry name" value="DsbB-like_sf"/>
</dbReference>
<evidence type="ECO:0000256" key="7">
    <source>
        <dbReference type="ARBA" id="ARBA00023002"/>
    </source>
</evidence>
<gene>
    <name evidence="13" type="ORF">DLJ53_32725</name>
</gene>
<dbReference type="Pfam" id="PF02600">
    <property type="entry name" value="DsbB"/>
    <property type="match status" value="1"/>
</dbReference>
<dbReference type="PIRSF" id="PIRSF036659">
    <property type="entry name" value="BdbC"/>
    <property type="match status" value="1"/>
</dbReference>
<keyword evidence="6 12" id="KW-1133">Transmembrane helix</keyword>
<dbReference type="InterPro" id="IPR003752">
    <property type="entry name" value="DiS_bond_form_DsbB/BdbC"/>
</dbReference>
<reference evidence="13 14" key="1">
    <citation type="submission" date="2018-05" db="EMBL/GenBank/DDBJ databases">
        <title>Acuticoccus sediminis sp. nov., isolated from deep-sea sediment of Indian Ocean.</title>
        <authorList>
            <person name="Liu X."/>
            <person name="Lai Q."/>
            <person name="Du Y."/>
            <person name="Sun F."/>
            <person name="Zhang X."/>
            <person name="Wang S."/>
            <person name="Shao Z."/>
        </authorList>
    </citation>
    <scope>NUCLEOTIDE SEQUENCE [LARGE SCALE GENOMIC DNA]</scope>
    <source>
        <strain evidence="13 14">PTG4-2</strain>
    </source>
</reference>
<organism evidence="13 14">
    <name type="scientific">Acuticoccus sediminis</name>
    <dbReference type="NCBI Taxonomy" id="2184697"/>
    <lineage>
        <taxon>Bacteria</taxon>
        <taxon>Pseudomonadati</taxon>
        <taxon>Pseudomonadota</taxon>
        <taxon>Alphaproteobacteria</taxon>
        <taxon>Hyphomicrobiales</taxon>
        <taxon>Amorphaceae</taxon>
        <taxon>Acuticoccus</taxon>
    </lineage>
</organism>
<dbReference type="AlphaFoldDB" id="A0A8B2NNX1"/>
<keyword evidence="9" id="KW-1015">Disulfide bond</keyword>
<evidence type="ECO:0000313" key="13">
    <source>
        <dbReference type="EMBL" id="RAH96269.1"/>
    </source>
</evidence>
<keyword evidence="14" id="KW-1185">Reference proteome</keyword>
<keyword evidence="5" id="KW-0249">Electron transport</keyword>
<keyword evidence="7" id="KW-0560">Oxidoreductase</keyword>
<dbReference type="SUPFAM" id="SSF158442">
    <property type="entry name" value="DsbB-like"/>
    <property type="match status" value="1"/>
</dbReference>
<dbReference type="GO" id="GO:0006457">
    <property type="term" value="P:protein folding"/>
    <property type="evidence" value="ECO:0007669"/>
    <property type="project" value="InterPro"/>
</dbReference>
<evidence type="ECO:0000256" key="5">
    <source>
        <dbReference type="ARBA" id="ARBA00022982"/>
    </source>
</evidence>
<proteinExistence type="inferred from homology"/>
<evidence type="ECO:0000256" key="4">
    <source>
        <dbReference type="ARBA" id="ARBA00022692"/>
    </source>
</evidence>
<accession>A0A8B2NNX1</accession>
<feature type="transmembrane region" description="Helical" evidence="12">
    <location>
        <begin position="43"/>
        <end position="59"/>
    </location>
</feature>
<keyword evidence="10" id="KW-0143">Chaperone</keyword>
<dbReference type="OrthoDB" id="158402at2"/>
<comment type="caution">
    <text evidence="13">The sequence shown here is derived from an EMBL/GenBank/DDBJ whole genome shotgun (WGS) entry which is preliminary data.</text>
</comment>
<evidence type="ECO:0000256" key="8">
    <source>
        <dbReference type="ARBA" id="ARBA00023136"/>
    </source>
</evidence>